<accession>A0A0G2YAX0</accession>
<dbReference type="AlphaFoldDB" id="A0A0G2YAX0"/>
<reference evidence="1" key="2">
    <citation type="submission" date="2015-05" db="EMBL/GenBank/DDBJ databases">
        <title>The biosynthetic gene cluster for the epothilones from Sorangium cellulosum So0157-2.</title>
        <authorList>
            <person name="Li Y.Z."/>
            <person name="Li Z.F."/>
            <person name="Xia Z.J."/>
            <person name="Zhao J.Y."/>
            <person name="Sun X."/>
            <person name="Zhao L."/>
            <person name="Hu W."/>
            <person name="Liu H."/>
            <person name="Wu Z.H."/>
            <person name="Liu W.F."/>
        </authorList>
    </citation>
    <scope>NUCLEOTIDE SEQUENCE</scope>
    <source>
        <strain evidence="1">So0157-2</strain>
    </source>
</reference>
<organism evidence="1">
    <name type="scientific">Sorangium cellulosum So0157-2</name>
    <dbReference type="NCBI Taxonomy" id="1254432"/>
    <lineage>
        <taxon>Bacteria</taxon>
        <taxon>Pseudomonadati</taxon>
        <taxon>Myxococcota</taxon>
        <taxon>Polyangia</taxon>
        <taxon>Polyangiales</taxon>
        <taxon>Polyangiaceae</taxon>
        <taxon>Sorangium</taxon>
    </lineage>
</organism>
<sequence>MRRHGRAGGVGGARADQGGAVKRRTLLLALPAVAAAIGPGCTADEPPPVQPIVSVQKLSFEKGCYETCPSSTAPAAEIDLSGETCGTAAACGFMAGSDRVRVIVDYGSVELQANVAPPAPALTLIEDEREVPAPASPVLHRQKDGRVVFSAGFTAPAQVARTLSVRAKAAEGFSGQVDLLSIDAPDFTVSVAECTTDDCAPLAADVGRAHVTVTAPIGTDPRSARLSSRLDGVPLAETTDVALSPQQSGAVLEGTGSLLVPAGDDADVWGIDVTVGSTRKTVTLLLTRPALEVVVPGCDPTPDTTATPICSVTAGKAVTVVVTAPRDIHLSEASVTYELDGIPAAGQPQTEALDIEDVATRSAVFTVPVPNAPGSIWLITGRVGRYTRQAHPIKIGAQ</sequence>
<dbReference type="EMBL" id="EU414841">
    <property type="protein sequence ID" value="AKI82213.1"/>
    <property type="molecule type" value="Genomic_DNA"/>
</dbReference>
<protein>
    <submittedName>
        <fullName evidence="1">Uncharacterized protein</fullName>
    </submittedName>
</protein>
<evidence type="ECO:0000313" key="1">
    <source>
        <dbReference type="EMBL" id="AKI82213.1"/>
    </source>
</evidence>
<proteinExistence type="predicted"/>
<reference evidence="1" key="1">
    <citation type="journal article" date="2013" name="Appl. Microbiol. Biotechnol.">
        <title>Characteristics and activity analysis of epothilone operon promoters from Sorangium cellulosum strains in Escherichia coli.</title>
        <authorList>
            <person name="Zhu L.P."/>
            <person name="Li Z.F."/>
            <person name="Sun X."/>
            <person name="Li S.G."/>
            <person name="Li Y.Z."/>
        </authorList>
    </citation>
    <scope>NUCLEOTIDE SEQUENCE</scope>
    <source>
        <strain evidence="1">So0157-2</strain>
    </source>
</reference>
<name>A0A0G2YAX0_SORCE</name>